<gene>
    <name evidence="3" type="ORF">PGQ11_008974</name>
</gene>
<organism evidence="3 4">
    <name type="scientific">Apiospora arundinis</name>
    <dbReference type="NCBI Taxonomy" id="335852"/>
    <lineage>
        <taxon>Eukaryota</taxon>
        <taxon>Fungi</taxon>
        <taxon>Dikarya</taxon>
        <taxon>Ascomycota</taxon>
        <taxon>Pezizomycotina</taxon>
        <taxon>Sordariomycetes</taxon>
        <taxon>Xylariomycetidae</taxon>
        <taxon>Amphisphaeriales</taxon>
        <taxon>Apiosporaceae</taxon>
        <taxon>Apiospora</taxon>
    </lineage>
</organism>
<comment type="caution">
    <text evidence="3">The sequence shown here is derived from an EMBL/GenBank/DDBJ whole genome shotgun (WGS) entry which is preliminary data.</text>
</comment>
<keyword evidence="2" id="KW-0732">Signal</keyword>
<dbReference type="Proteomes" id="UP001390339">
    <property type="component" value="Unassembled WGS sequence"/>
</dbReference>
<proteinExistence type="predicted"/>
<feature type="compositionally biased region" description="Polar residues" evidence="1">
    <location>
        <begin position="218"/>
        <end position="243"/>
    </location>
</feature>
<evidence type="ECO:0000313" key="3">
    <source>
        <dbReference type="EMBL" id="KAK8862739.1"/>
    </source>
</evidence>
<dbReference type="EMBL" id="JAPCWZ010000005">
    <property type="protein sequence ID" value="KAK8862739.1"/>
    <property type="molecule type" value="Genomic_DNA"/>
</dbReference>
<evidence type="ECO:0000256" key="2">
    <source>
        <dbReference type="SAM" id="SignalP"/>
    </source>
</evidence>
<reference evidence="3 4" key="1">
    <citation type="journal article" date="2024" name="IMA Fungus">
        <title>Apiospora arundinis, a panoply of carbohydrate-active enzymes and secondary metabolites.</title>
        <authorList>
            <person name="Sorensen T."/>
            <person name="Petersen C."/>
            <person name="Muurmann A.T."/>
            <person name="Christiansen J.V."/>
            <person name="Brundto M.L."/>
            <person name="Overgaard C.K."/>
            <person name="Boysen A.T."/>
            <person name="Wollenberg R.D."/>
            <person name="Larsen T.O."/>
            <person name="Sorensen J.L."/>
            <person name="Nielsen K.L."/>
            <person name="Sondergaard T.E."/>
        </authorList>
    </citation>
    <scope>NUCLEOTIDE SEQUENCE [LARGE SCALE GENOMIC DNA]</scope>
    <source>
        <strain evidence="3 4">AAU 773</strain>
    </source>
</reference>
<evidence type="ECO:0000256" key="1">
    <source>
        <dbReference type="SAM" id="MobiDB-lite"/>
    </source>
</evidence>
<feature type="region of interest" description="Disordered" evidence="1">
    <location>
        <begin position="174"/>
        <end position="310"/>
    </location>
</feature>
<feature type="chain" id="PRO_5045554251" evidence="2">
    <location>
        <begin position="24"/>
        <end position="326"/>
    </location>
</feature>
<keyword evidence="4" id="KW-1185">Reference proteome</keyword>
<protein>
    <submittedName>
        <fullName evidence="3">Uncharacterized protein</fullName>
    </submittedName>
</protein>
<feature type="compositionally biased region" description="Low complexity" evidence="1">
    <location>
        <begin position="180"/>
        <end position="217"/>
    </location>
</feature>
<accession>A0ABR2IGR3</accession>
<evidence type="ECO:0000313" key="4">
    <source>
        <dbReference type="Proteomes" id="UP001390339"/>
    </source>
</evidence>
<feature type="compositionally biased region" description="Gly residues" evidence="1">
    <location>
        <begin position="261"/>
        <end position="289"/>
    </location>
</feature>
<sequence>MKSQKYLLHVVAPLMLLAQGSVTQATPATTFAPLPTLSSEDKLNATRQGGIFGDIAGIVVNQILDGVFGFLKDDAEKEAKWVDETLNQLHKRYPDNNVLIFHNDKSKLKVNNGAISEHYELNRFIGTYGYAIWVFSTGTFKLEGNNEKKEWGYVGCITKNSDLAGVKLDFCDPKKEKHQQPQSTTTKSQASATHKTNPSSATHASTHHTTTTHSTTSQHPKATTFTRTVSQKPTTITRTQDPATVTALGVPQDDTNPESGNKGGDGNSQGTAGGQGQNQGQGQGQGGSNSGPTSSRNAGVPKATGQPASAAAAVVVGLAALCLVIP</sequence>
<feature type="signal peptide" evidence="2">
    <location>
        <begin position="1"/>
        <end position="23"/>
    </location>
</feature>
<name>A0ABR2IGR3_9PEZI</name>